<keyword evidence="7" id="KW-1185">Reference proteome</keyword>
<dbReference type="InterPro" id="IPR017941">
    <property type="entry name" value="Rieske_2Fe-2S"/>
</dbReference>
<dbReference type="InterPro" id="IPR036922">
    <property type="entry name" value="Rieske_2Fe-2S_sf"/>
</dbReference>
<dbReference type="RefSeq" id="WP_369854662.1">
    <property type="nucleotide sequence ID" value="NZ_JBBKTX010000023.1"/>
</dbReference>
<evidence type="ECO:0000256" key="4">
    <source>
        <dbReference type="ARBA" id="ARBA00023014"/>
    </source>
</evidence>
<keyword evidence="2" id="KW-0479">Metal-binding</keyword>
<name>A0ABW8NM40_9GAMM</name>
<proteinExistence type="predicted"/>
<keyword evidence="4" id="KW-0411">Iron-sulfur</keyword>
<gene>
    <name evidence="6" type="ORF">WG929_16685</name>
</gene>
<reference evidence="6 7" key="1">
    <citation type="submission" date="2024-03" db="EMBL/GenBank/DDBJ databases">
        <title>High-quality draft genome sequence of Oceanobacter sp. wDCs-4.</title>
        <authorList>
            <person name="Dong C."/>
        </authorList>
    </citation>
    <scope>NUCLEOTIDE SEQUENCE [LARGE SCALE GENOMIC DNA]</scope>
    <source>
        <strain evidence="7">wDCs-4</strain>
    </source>
</reference>
<protein>
    <submittedName>
        <fullName evidence="6">Rieske 2Fe-2S domain-containing protein</fullName>
    </submittedName>
</protein>
<accession>A0ABW8NM40</accession>
<dbReference type="EMBL" id="JBBKTX010000023">
    <property type="protein sequence ID" value="MFK4754050.1"/>
    <property type="molecule type" value="Genomic_DNA"/>
</dbReference>
<evidence type="ECO:0000313" key="7">
    <source>
        <dbReference type="Proteomes" id="UP001620597"/>
    </source>
</evidence>
<evidence type="ECO:0000256" key="1">
    <source>
        <dbReference type="ARBA" id="ARBA00022714"/>
    </source>
</evidence>
<dbReference type="PANTHER" id="PTHR40261">
    <property type="match status" value="1"/>
</dbReference>
<evidence type="ECO:0000313" key="6">
    <source>
        <dbReference type="EMBL" id="MFK4754050.1"/>
    </source>
</evidence>
<dbReference type="PROSITE" id="PS51296">
    <property type="entry name" value="RIESKE"/>
    <property type="match status" value="1"/>
</dbReference>
<dbReference type="Proteomes" id="UP001620597">
    <property type="component" value="Unassembled WGS sequence"/>
</dbReference>
<comment type="caution">
    <text evidence="6">The sequence shown here is derived from an EMBL/GenBank/DDBJ whole genome shotgun (WGS) entry which is preliminary data.</text>
</comment>
<dbReference type="CDD" id="cd03467">
    <property type="entry name" value="Rieske"/>
    <property type="match status" value="1"/>
</dbReference>
<evidence type="ECO:0000256" key="2">
    <source>
        <dbReference type="ARBA" id="ARBA00022723"/>
    </source>
</evidence>
<sequence>MSNWIKLGHLNDIDDGCARGFDPHQLGRDSLFVLRKGDRLLGYRNACPHRGYEGTSMAWRKDRFLNKAGTRIICGAHGAQFDTETGECLIGPCPGQSLEKVILRLTETGELYLQQTPDNEQEQY</sequence>
<feature type="domain" description="Rieske" evidence="5">
    <location>
        <begin position="5"/>
        <end position="94"/>
    </location>
</feature>
<evidence type="ECO:0000259" key="5">
    <source>
        <dbReference type="PROSITE" id="PS51296"/>
    </source>
</evidence>
<keyword evidence="1" id="KW-0001">2Fe-2S</keyword>
<dbReference type="Gene3D" id="2.102.10.10">
    <property type="entry name" value="Rieske [2Fe-2S] iron-sulphur domain"/>
    <property type="match status" value="1"/>
</dbReference>
<evidence type="ECO:0000256" key="3">
    <source>
        <dbReference type="ARBA" id="ARBA00023004"/>
    </source>
</evidence>
<organism evidence="6 7">
    <name type="scientific">Oceanobacter antarcticus</name>
    <dbReference type="NCBI Taxonomy" id="3133425"/>
    <lineage>
        <taxon>Bacteria</taxon>
        <taxon>Pseudomonadati</taxon>
        <taxon>Pseudomonadota</taxon>
        <taxon>Gammaproteobacteria</taxon>
        <taxon>Oceanospirillales</taxon>
        <taxon>Oceanospirillaceae</taxon>
        <taxon>Oceanobacter</taxon>
    </lineage>
</organism>
<keyword evidence="3" id="KW-0408">Iron</keyword>
<dbReference type="SUPFAM" id="SSF50022">
    <property type="entry name" value="ISP domain"/>
    <property type="match status" value="1"/>
</dbReference>
<dbReference type="Pfam" id="PF00355">
    <property type="entry name" value="Rieske"/>
    <property type="match status" value="1"/>
</dbReference>
<dbReference type="PANTHER" id="PTHR40261:SF1">
    <property type="entry name" value="RIESKE DOMAIN-CONTAINING PROTEIN"/>
    <property type="match status" value="1"/>
</dbReference>